<evidence type="ECO:0000313" key="3">
    <source>
        <dbReference type="Proteomes" id="UP000177575"/>
    </source>
</evidence>
<sequence>MKFKLKTPKIKKLSLIRLLRFLPTVTLIILLVAFGFTIYFLYQYFYQSIAQAKVVSILKNQVTLNQVNMPLYQKVLNAWEIKKQFDESSLENVKDSFRPLPIILPTSNTEQPTIEEVNTP</sequence>
<reference evidence="2 3" key="1">
    <citation type="journal article" date="2016" name="Nat. Commun.">
        <title>Thousands of microbial genomes shed light on interconnected biogeochemical processes in an aquifer system.</title>
        <authorList>
            <person name="Anantharaman K."/>
            <person name="Brown C.T."/>
            <person name="Hug L.A."/>
            <person name="Sharon I."/>
            <person name="Castelle C.J."/>
            <person name="Probst A.J."/>
            <person name="Thomas B.C."/>
            <person name="Singh A."/>
            <person name="Wilkins M.J."/>
            <person name="Karaoz U."/>
            <person name="Brodie E.L."/>
            <person name="Williams K.H."/>
            <person name="Hubbard S.S."/>
            <person name="Banfield J.F."/>
        </authorList>
    </citation>
    <scope>NUCLEOTIDE SEQUENCE [LARGE SCALE GENOMIC DNA]</scope>
</reference>
<keyword evidence="1" id="KW-0812">Transmembrane</keyword>
<evidence type="ECO:0000313" key="2">
    <source>
        <dbReference type="EMBL" id="OHA55235.1"/>
    </source>
</evidence>
<dbReference type="AlphaFoldDB" id="A0A1G2Q3R5"/>
<feature type="transmembrane region" description="Helical" evidence="1">
    <location>
        <begin position="21"/>
        <end position="42"/>
    </location>
</feature>
<organism evidence="2 3">
    <name type="scientific">Candidatus Veblenbacteria bacterium RIFOXYB1_FULL_43_13</name>
    <dbReference type="NCBI Taxonomy" id="1802426"/>
    <lineage>
        <taxon>Bacteria</taxon>
        <taxon>Candidatus Vebleniibacteriota</taxon>
    </lineage>
</organism>
<accession>A0A1G2Q3R5</accession>
<evidence type="ECO:0000256" key="1">
    <source>
        <dbReference type="SAM" id="Phobius"/>
    </source>
</evidence>
<proteinExistence type="predicted"/>
<keyword evidence="1" id="KW-1133">Transmembrane helix</keyword>
<gene>
    <name evidence="2" type="ORF">A2388_02330</name>
</gene>
<protein>
    <submittedName>
        <fullName evidence="2">Uncharacterized protein</fullName>
    </submittedName>
</protein>
<dbReference type="EMBL" id="MHTC01000021">
    <property type="protein sequence ID" value="OHA55235.1"/>
    <property type="molecule type" value="Genomic_DNA"/>
</dbReference>
<comment type="caution">
    <text evidence="2">The sequence shown here is derived from an EMBL/GenBank/DDBJ whole genome shotgun (WGS) entry which is preliminary data.</text>
</comment>
<name>A0A1G2Q3R5_9BACT</name>
<keyword evidence="1" id="KW-0472">Membrane</keyword>
<dbReference type="Proteomes" id="UP000177575">
    <property type="component" value="Unassembled WGS sequence"/>
</dbReference>